<dbReference type="InterPro" id="IPR004776">
    <property type="entry name" value="Mem_transp_PIN-like"/>
</dbReference>
<comment type="subcellular location">
    <subcellularLocation>
        <location evidence="1">Cell membrane</location>
        <topology evidence="1">Multi-pass membrane protein</topology>
    </subcellularLocation>
</comment>
<evidence type="ECO:0000313" key="9">
    <source>
        <dbReference type="EMBL" id="MBD7978044.1"/>
    </source>
</evidence>
<keyword evidence="6 8" id="KW-1133">Transmembrane helix</keyword>
<evidence type="ECO:0000256" key="8">
    <source>
        <dbReference type="SAM" id="Phobius"/>
    </source>
</evidence>
<keyword evidence="10" id="KW-1185">Reference proteome</keyword>
<evidence type="ECO:0000256" key="1">
    <source>
        <dbReference type="ARBA" id="ARBA00004651"/>
    </source>
</evidence>
<dbReference type="PANTHER" id="PTHR36838">
    <property type="entry name" value="AUXIN EFFLUX CARRIER FAMILY PROTEIN"/>
    <property type="match status" value="1"/>
</dbReference>
<keyword evidence="4" id="KW-1003">Cell membrane</keyword>
<organism evidence="9 10">
    <name type="scientific">Serpens gallinarum</name>
    <dbReference type="NCBI Taxonomy" id="2763075"/>
    <lineage>
        <taxon>Bacteria</taxon>
        <taxon>Pseudomonadati</taxon>
        <taxon>Pseudomonadota</taxon>
        <taxon>Gammaproteobacteria</taxon>
        <taxon>Pseudomonadales</taxon>
        <taxon>Pseudomonadaceae</taxon>
        <taxon>Pseudomonas</taxon>
    </lineage>
</organism>
<dbReference type="PANTHER" id="PTHR36838:SF1">
    <property type="entry name" value="SLR1864 PROTEIN"/>
    <property type="match status" value="1"/>
</dbReference>
<protein>
    <submittedName>
        <fullName evidence="9">AEC family transporter</fullName>
    </submittedName>
</protein>
<feature type="transmembrane region" description="Helical" evidence="8">
    <location>
        <begin position="64"/>
        <end position="83"/>
    </location>
</feature>
<feature type="transmembrane region" description="Helical" evidence="8">
    <location>
        <begin position="149"/>
        <end position="169"/>
    </location>
</feature>
<evidence type="ECO:0000256" key="2">
    <source>
        <dbReference type="ARBA" id="ARBA00010145"/>
    </source>
</evidence>
<dbReference type="Pfam" id="PF03547">
    <property type="entry name" value="Mem_trans"/>
    <property type="match status" value="2"/>
</dbReference>
<keyword evidence="7 8" id="KW-0472">Membrane</keyword>
<dbReference type="Proteomes" id="UP000611945">
    <property type="component" value="Unassembled WGS sequence"/>
</dbReference>
<gene>
    <name evidence="9" type="ORF">H9642_12710</name>
</gene>
<reference evidence="9 10" key="1">
    <citation type="submission" date="2020-08" db="EMBL/GenBank/DDBJ databases">
        <title>A Genomic Blueprint of the Chicken Gut Microbiome.</title>
        <authorList>
            <person name="Gilroy R."/>
            <person name="Ravi A."/>
            <person name="Getino M."/>
            <person name="Pursley I."/>
            <person name="Horton D.L."/>
            <person name="Alikhan N.-F."/>
            <person name="Baker D."/>
            <person name="Gharbi K."/>
            <person name="Hall N."/>
            <person name="Watson M."/>
            <person name="Adriaenssens E.M."/>
            <person name="Foster-Nyarko E."/>
            <person name="Jarju S."/>
            <person name="Secka A."/>
            <person name="Antonio M."/>
            <person name="Oren A."/>
            <person name="Chaudhuri R."/>
            <person name="La Ragione R.M."/>
            <person name="Hildebrand F."/>
            <person name="Pallen M.J."/>
        </authorList>
    </citation>
    <scope>NUCLEOTIDE SEQUENCE [LARGE SCALE GENOMIC DNA]</scope>
    <source>
        <strain evidence="9 10">Sa2CUA2</strain>
    </source>
</reference>
<dbReference type="InterPro" id="IPR038770">
    <property type="entry name" value="Na+/solute_symporter_sf"/>
</dbReference>
<name>A0ABR8TRX3_9PSED</name>
<feature type="transmembrane region" description="Helical" evidence="8">
    <location>
        <begin position="119"/>
        <end position="142"/>
    </location>
</feature>
<comment type="caution">
    <text evidence="9">The sequence shown here is derived from an EMBL/GenBank/DDBJ whole genome shotgun (WGS) entry which is preliminary data.</text>
</comment>
<feature type="transmembrane region" description="Helical" evidence="8">
    <location>
        <begin position="181"/>
        <end position="201"/>
    </location>
</feature>
<feature type="transmembrane region" description="Helical" evidence="8">
    <location>
        <begin position="213"/>
        <end position="231"/>
    </location>
</feature>
<dbReference type="Gene3D" id="1.20.1530.20">
    <property type="match status" value="1"/>
</dbReference>
<dbReference type="RefSeq" id="WP_251836817.1">
    <property type="nucleotide sequence ID" value="NZ_JACSQG010000006.1"/>
</dbReference>
<evidence type="ECO:0000256" key="4">
    <source>
        <dbReference type="ARBA" id="ARBA00022475"/>
    </source>
</evidence>
<evidence type="ECO:0000256" key="5">
    <source>
        <dbReference type="ARBA" id="ARBA00022692"/>
    </source>
</evidence>
<keyword evidence="5 8" id="KW-0812">Transmembrane</keyword>
<evidence type="ECO:0000256" key="6">
    <source>
        <dbReference type="ARBA" id="ARBA00022989"/>
    </source>
</evidence>
<sequence length="295" mass="31799">MLAELFAILAPVLIAAGIGYGWARSGQAFPTAFIAQLTLNVGTPCLVLSALTRTRVEPQAFAEMVLGCVLVTVFMGVVGWLASRLWRQDWRVLVPAFLFSNTGNLGLPISLYAFGEQGLALAVVFFMVLCVSQFSLGALLAGERSPRKLLLNPTMLSVMLALIVVIFQVPLPRWLDNTLGLMAGMTIPLMLLTLGVSLASIRVRHLGNGMLQGGLRVCSGAALAWLVGTWLELPPLTLNVMILQSAMPVAVFNYLFAVRANRAPEEVASLVLCSTLLAFLFLPLLLAWLLPVLPL</sequence>
<proteinExistence type="inferred from homology"/>
<feature type="transmembrane region" description="Helical" evidence="8">
    <location>
        <begin position="33"/>
        <end position="52"/>
    </location>
</feature>
<accession>A0ABR8TRX3</accession>
<evidence type="ECO:0000313" key="10">
    <source>
        <dbReference type="Proteomes" id="UP000611945"/>
    </source>
</evidence>
<comment type="similarity">
    <text evidence="2">Belongs to the auxin efflux carrier (TC 2.A.69) family.</text>
</comment>
<feature type="transmembrane region" description="Helical" evidence="8">
    <location>
        <begin position="268"/>
        <end position="290"/>
    </location>
</feature>
<evidence type="ECO:0000256" key="3">
    <source>
        <dbReference type="ARBA" id="ARBA00022448"/>
    </source>
</evidence>
<keyword evidence="3" id="KW-0813">Transport</keyword>
<evidence type="ECO:0000256" key="7">
    <source>
        <dbReference type="ARBA" id="ARBA00023136"/>
    </source>
</evidence>
<dbReference type="EMBL" id="JACSQG010000006">
    <property type="protein sequence ID" value="MBD7978044.1"/>
    <property type="molecule type" value="Genomic_DNA"/>
</dbReference>
<feature type="transmembrane region" description="Helical" evidence="8">
    <location>
        <begin position="237"/>
        <end position="256"/>
    </location>
</feature>